<reference evidence="3" key="1">
    <citation type="submission" date="2017-01" db="EMBL/GenBank/DDBJ databases">
        <authorList>
            <person name="Varghese N."/>
            <person name="Submissions S."/>
        </authorList>
    </citation>
    <scope>NUCLEOTIDE SEQUENCE [LARGE SCALE GENOMIC DNA]</scope>
    <source>
        <strain evidence="3">CGMCC 1.7737</strain>
    </source>
</reference>
<feature type="transmembrane region" description="Helical" evidence="1">
    <location>
        <begin position="76"/>
        <end position="96"/>
    </location>
</feature>
<organism evidence="2 3">
    <name type="scientific">Haladaptatus litoreus</name>
    <dbReference type="NCBI Taxonomy" id="553468"/>
    <lineage>
        <taxon>Archaea</taxon>
        <taxon>Methanobacteriati</taxon>
        <taxon>Methanobacteriota</taxon>
        <taxon>Stenosarchaea group</taxon>
        <taxon>Halobacteria</taxon>
        <taxon>Halobacteriales</taxon>
        <taxon>Haladaptataceae</taxon>
        <taxon>Haladaptatus</taxon>
    </lineage>
</organism>
<keyword evidence="3" id="KW-1185">Reference proteome</keyword>
<dbReference type="Proteomes" id="UP000186914">
    <property type="component" value="Unassembled WGS sequence"/>
</dbReference>
<feature type="transmembrane region" description="Helical" evidence="1">
    <location>
        <begin position="20"/>
        <end position="40"/>
    </location>
</feature>
<keyword evidence="1" id="KW-0472">Membrane</keyword>
<gene>
    <name evidence="2" type="ORF">SAMN05421858_1335</name>
</gene>
<evidence type="ECO:0000256" key="1">
    <source>
        <dbReference type="SAM" id="Phobius"/>
    </source>
</evidence>
<sequence>MATVSERFLWGRQEGRIRHWSVFVGGFAGVVSALLLVALLGSGSGESLTYDVLLPASLFYAPPVISAVSTFRGGGLLVSLAVGVVPAISFGAVSVVRQLVAGGSSSDAPLWAVVVGFGLIGVVGSVVGFLAGRGVSKFIEG</sequence>
<evidence type="ECO:0000313" key="2">
    <source>
        <dbReference type="EMBL" id="SIR07675.1"/>
    </source>
</evidence>
<feature type="transmembrane region" description="Helical" evidence="1">
    <location>
        <begin position="52"/>
        <end position="69"/>
    </location>
</feature>
<protein>
    <submittedName>
        <fullName evidence="2">Uncharacterized protein</fullName>
    </submittedName>
</protein>
<name>A0A1N6XZ31_9EURY</name>
<feature type="transmembrane region" description="Helical" evidence="1">
    <location>
        <begin position="108"/>
        <end position="131"/>
    </location>
</feature>
<accession>A0A1N6XZ31</accession>
<proteinExistence type="predicted"/>
<keyword evidence="1" id="KW-1133">Transmembrane helix</keyword>
<dbReference type="RefSeq" id="WP_076429053.1">
    <property type="nucleotide sequence ID" value="NZ_FTNO01000001.1"/>
</dbReference>
<dbReference type="AlphaFoldDB" id="A0A1N6XZ31"/>
<keyword evidence="1" id="KW-0812">Transmembrane</keyword>
<evidence type="ECO:0000313" key="3">
    <source>
        <dbReference type="Proteomes" id="UP000186914"/>
    </source>
</evidence>
<dbReference type="EMBL" id="FTNO01000001">
    <property type="protein sequence ID" value="SIR07675.1"/>
    <property type="molecule type" value="Genomic_DNA"/>
</dbReference>